<comment type="caution">
    <text evidence="2">The sequence shown here is derived from an EMBL/GenBank/DDBJ whole genome shotgun (WGS) entry which is preliminary data.</text>
</comment>
<feature type="compositionally biased region" description="Polar residues" evidence="1">
    <location>
        <begin position="182"/>
        <end position="194"/>
    </location>
</feature>
<reference evidence="2 3" key="1">
    <citation type="journal article" date="2018" name="PLoS ONE">
        <title>The draft genome of Kipferlia bialata reveals reductive genome evolution in fornicate parasites.</title>
        <authorList>
            <person name="Tanifuji G."/>
            <person name="Takabayashi S."/>
            <person name="Kume K."/>
            <person name="Takagi M."/>
            <person name="Nakayama T."/>
            <person name="Kamikawa R."/>
            <person name="Inagaki Y."/>
            <person name="Hashimoto T."/>
        </authorList>
    </citation>
    <scope>NUCLEOTIDE SEQUENCE [LARGE SCALE GENOMIC DNA]</scope>
    <source>
        <strain evidence="2">NY0173</strain>
    </source>
</reference>
<evidence type="ECO:0000313" key="3">
    <source>
        <dbReference type="Proteomes" id="UP000265618"/>
    </source>
</evidence>
<keyword evidence="3" id="KW-1185">Reference proteome</keyword>
<accession>A0A9K3GP03</accession>
<sequence>MADDQYRQDGNVYIVEHLRGPNRKGIYTVDNPIDLRIVIPKVSFGDLGTYGVSLELKIQKGFKTDLMSGPFFWLDKKYALAWFTHDILYCWRQDTPYPNAPPGWDKKRAADAIMRSLLPPVLGAVAQKGVELMGKGAWDTQQSNLNNQRRSVCPIVTLLSVARPPPTQPTGFKPHETPINVIPSQMPQFQSDQK</sequence>
<evidence type="ECO:0008006" key="4">
    <source>
        <dbReference type="Google" id="ProtNLM"/>
    </source>
</evidence>
<gene>
    <name evidence="2" type="ORF">KIPB_012704</name>
</gene>
<evidence type="ECO:0000256" key="1">
    <source>
        <dbReference type="SAM" id="MobiDB-lite"/>
    </source>
</evidence>
<dbReference type="EMBL" id="BDIP01005717">
    <property type="protein sequence ID" value="GIQ90057.1"/>
    <property type="molecule type" value="Genomic_DNA"/>
</dbReference>
<organism evidence="2 3">
    <name type="scientific">Kipferlia bialata</name>
    <dbReference type="NCBI Taxonomy" id="797122"/>
    <lineage>
        <taxon>Eukaryota</taxon>
        <taxon>Metamonada</taxon>
        <taxon>Carpediemonas-like organisms</taxon>
        <taxon>Kipferlia</taxon>
    </lineage>
</organism>
<feature type="region of interest" description="Disordered" evidence="1">
    <location>
        <begin position="164"/>
        <end position="194"/>
    </location>
</feature>
<protein>
    <recommendedName>
        <fullName evidence="4">DUF1353 domain-containing protein</fullName>
    </recommendedName>
</protein>
<proteinExistence type="predicted"/>
<dbReference type="Proteomes" id="UP000265618">
    <property type="component" value="Unassembled WGS sequence"/>
</dbReference>
<evidence type="ECO:0000313" key="2">
    <source>
        <dbReference type="EMBL" id="GIQ90057.1"/>
    </source>
</evidence>
<name>A0A9K3GP03_9EUKA</name>
<dbReference type="AlphaFoldDB" id="A0A9K3GP03"/>